<keyword evidence="12" id="KW-0902">Two-component regulatory system</keyword>
<dbReference type="Proteomes" id="UP001234495">
    <property type="component" value="Unassembled WGS sequence"/>
</dbReference>
<dbReference type="EC" id="2.7.13.3" evidence="3"/>
<dbReference type="GO" id="GO:0016301">
    <property type="term" value="F:kinase activity"/>
    <property type="evidence" value="ECO:0007669"/>
    <property type="project" value="UniProtKB-KW"/>
</dbReference>
<dbReference type="PANTHER" id="PTHR45528">
    <property type="entry name" value="SENSOR HISTIDINE KINASE CPXA"/>
    <property type="match status" value="1"/>
</dbReference>
<dbReference type="InterPro" id="IPR036890">
    <property type="entry name" value="HATPase_C_sf"/>
</dbReference>
<dbReference type="SUPFAM" id="SSF158472">
    <property type="entry name" value="HAMP domain-like"/>
    <property type="match status" value="1"/>
</dbReference>
<evidence type="ECO:0000313" key="17">
    <source>
        <dbReference type="EMBL" id="MDQ0230325.1"/>
    </source>
</evidence>
<dbReference type="Pfam" id="PF00672">
    <property type="entry name" value="HAMP"/>
    <property type="match status" value="1"/>
</dbReference>
<feature type="domain" description="Histidine kinase" evidence="15">
    <location>
        <begin position="240"/>
        <end position="454"/>
    </location>
</feature>
<evidence type="ECO:0000256" key="5">
    <source>
        <dbReference type="ARBA" id="ARBA00022553"/>
    </source>
</evidence>
<dbReference type="SUPFAM" id="SSF47384">
    <property type="entry name" value="Homodimeric domain of signal transducing histidine kinase"/>
    <property type="match status" value="1"/>
</dbReference>
<dbReference type="Gene3D" id="1.10.287.130">
    <property type="match status" value="1"/>
</dbReference>
<dbReference type="CDD" id="cd06225">
    <property type="entry name" value="HAMP"/>
    <property type="match status" value="1"/>
</dbReference>
<evidence type="ECO:0000256" key="1">
    <source>
        <dbReference type="ARBA" id="ARBA00000085"/>
    </source>
</evidence>
<keyword evidence="9 17" id="KW-0418">Kinase</keyword>
<dbReference type="PROSITE" id="PS50109">
    <property type="entry name" value="HIS_KIN"/>
    <property type="match status" value="1"/>
</dbReference>
<dbReference type="InterPro" id="IPR003660">
    <property type="entry name" value="HAMP_dom"/>
</dbReference>
<dbReference type="Pfam" id="PF00512">
    <property type="entry name" value="HisKA"/>
    <property type="match status" value="1"/>
</dbReference>
<evidence type="ECO:0000259" key="15">
    <source>
        <dbReference type="PROSITE" id="PS50109"/>
    </source>
</evidence>
<comment type="caution">
    <text evidence="17">The sequence shown here is derived from an EMBL/GenBank/DDBJ whole genome shotgun (WGS) entry which is preliminary data.</text>
</comment>
<evidence type="ECO:0000256" key="11">
    <source>
        <dbReference type="ARBA" id="ARBA00022989"/>
    </source>
</evidence>
<dbReference type="Gene3D" id="3.30.565.10">
    <property type="entry name" value="Histidine kinase-like ATPase, C-terminal domain"/>
    <property type="match status" value="1"/>
</dbReference>
<dbReference type="InterPro" id="IPR003661">
    <property type="entry name" value="HisK_dim/P_dom"/>
</dbReference>
<dbReference type="Gene3D" id="6.10.340.10">
    <property type="match status" value="1"/>
</dbReference>
<dbReference type="InterPro" id="IPR004358">
    <property type="entry name" value="Sig_transdc_His_kin-like_C"/>
</dbReference>
<evidence type="ECO:0000256" key="2">
    <source>
        <dbReference type="ARBA" id="ARBA00004651"/>
    </source>
</evidence>
<dbReference type="PANTHER" id="PTHR45528:SF1">
    <property type="entry name" value="SENSOR HISTIDINE KINASE CPXA"/>
    <property type="match status" value="1"/>
</dbReference>
<reference evidence="17 18" key="1">
    <citation type="submission" date="2023-07" db="EMBL/GenBank/DDBJ databases">
        <title>Genomic Encyclopedia of Type Strains, Phase IV (KMG-IV): sequencing the most valuable type-strain genomes for metagenomic binning, comparative biology and taxonomic classification.</title>
        <authorList>
            <person name="Goeker M."/>
        </authorList>
    </citation>
    <scope>NUCLEOTIDE SEQUENCE [LARGE SCALE GENOMIC DNA]</scope>
    <source>
        <strain evidence="17 18">DSM 29005</strain>
    </source>
</reference>
<dbReference type="InterPro" id="IPR036097">
    <property type="entry name" value="HisK_dim/P_sf"/>
</dbReference>
<dbReference type="CDD" id="cd00082">
    <property type="entry name" value="HisKA"/>
    <property type="match status" value="1"/>
</dbReference>
<evidence type="ECO:0000256" key="14">
    <source>
        <dbReference type="SAM" id="Phobius"/>
    </source>
</evidence>
<dbReference type="Pfam" id="PF02518">
    <property type="entry name" value="HATPase_c"/>
    <property type="match status" value="1"/>
</dbReference>
<dbReference type="PROSITE" id="PS50885">
    <property type="entry name" value="HAMP"/>
    <property type="match status" value="1"/>
</dbReference>
<dbReference type="EMBL" id="JAUSUD010000005">
    <property type="protein sequence ID" value="MDQ0230325.1"/>
    <property type="molecule type" value="Genomic_DNA"/>
</dbReference>
<protein>
    <recommendedName>
        <fullName evidence="3">histidine kinase</fullName>
        <ecNumber evidence="3">2.7.13.3</ecNumber>
    </recommendedName>
</protein>
<feature type="domain" description="HAMP" evidence="16">
    <location>
        <begin position="173"/>
        <end position="225"/>
    </location>
</feature>
<evidence type="ECO:0000256" key="3">
    <source>
        <dbReference type="ARBA" id="ARBA00012438"/>
    </source>
</evidence>
<evidence type="ECO:0000256" key="4">
    <source>
        <dbReference type="ARBA" id="ARBA00022475"/>
    </source>
</evidence>
<evidence type="ECO:0000256" key="13">
    <source>
        <dbReference type="ARBA" id="ARBA00023136"/>
    </source>
</evidence>
<evidence type="ECO:0000256" key="6">
    <source>
        <dbReference type="ARBA" id="ARBA00022679"/>
    </source>
</evidence>
<keyword evidence="13 14" id="KW-0472">Membrane</keyword>
<evidence type="ECO:0000256" key="10">
    <source>
        <dbReference type="ARBA" id="ARBA00022840"/>
    </source>
</evidence>
<dbReference type="SUPFAM" id="SSF55874">
    <property type="entry name" value="ATPase domain of HSP90 chaperone/DNA topoisomerase II/histidine kinase"/>
    <property type="match status" value="1"/>
</dbReference>
<comment type="subcellular location">
    <subcellularLocation>
        <location evidence="2">Cell membrane</location>
        <topology evidence="2">Multi-pass membrane protein</topology>
    </subcellularLocation>
</comment>
<dbReference type="SMART" id="SM00388">
    <property type="entry name" value="HisKA"/>
    <property type="match status" value="1"/>
</dbReference>
<evidence type="ECO:0000256" key="7">
    <source>
        <dbReference type="ARBA" id="ARBA00022692"/>
    </source>
</evidence>
<keyword evidence="6" id="KW-0808">Transferase</keyword>
<keyword evidence="7 14" id="KW-0812">Transmembrane</keyword>
<dbReference type="PRINTS" id="PR00344">
    <property type="entry name" value="BCTRLSENSOR"/>
</dbReference>
<organism evidence="17 18">
    <name type="scientific">Metabacillus malikii</name>
    <dbReference type="NCBI Taxonomy" id="1504265"/>
    <lineage>
        <taxon>Bacteria</taxon>
        <taxon>Bacillati</taxon>
        <taxon>Bacillota</taxon>
        <taxon>Bacilli</taxon>
        <taxon>Bacillales</taxon>
        <taxon>Bacillaceae</taxon>
        <taxon>Metabacillus</taxon>
    </lineage>
</organism>
<feature type="transmembrane region" description="Helical" evidence="14">
    <location>
        <begin position="12"/>
        <end position="37"/>
    </location>
</feature>
<evidence type="ECO:0000256" key="9">
    <source>
        <dbReference type="ARBA" id="ARBA00022777"/>
    </source>
</evidence>
<keyword evidence="18" id="KW-1185">Reference proteome</keyword>
<dbReference type="InterPro" id="IPR050398">
    <property type="entry name" value="HssS/ArlS-like"/>
</dbReference>
<gene>
    <name evidence="17" type="ORF">J2S19_001579</name>
</gene>
<evidence type="ECO:0000256" key="8">
    <source>
        <dbReference type="ARBA" id="ARBA00022741"/>
    </source>
</evidence>
<keyword evidence="10" id="KW-0067">ATP-binding</keyword>
<dbReference type="InterPro" id="IPR005467">
    <property type="entry name" value="His_kinase_dom"/>
</dbReference>
<name>A0ABT9ZE89_9BACI</name>
<comment type="catalytic activity">
    <reaction evidence="1">
        <text>ATP + protein L-histidine = ADP + protein N-phospho-L-histidine.</text>
        <dbReference type="EC" id="2.7.13.3"/>
    </reaction>
</comment>
<sequence length="459" mass="53461">MKEKRPLNTFLFKNYLVISGLLAGVLLLALLITDFILDAVVFNGLKLEEINIEDIYAYPIETIDTDVLDTYGGWFEVLDENLQVIFVKGDKQDGIYQYTNQMLFQKMNLLENNENIIYHAYEVSGPNQSHYIFLWKQPLNLTNYSVKLLVTFIIVFTILLFTALYFYSLFSVRQIKRPLSNIIRGIKEMEKDNYKVRLNFNAEKEIAEIRDAFNKMAAKIEDSDTEKQRIEEAKKRMLLHLSHDLKTPITSIYGFSKLLYEENIKVDNQRKYLKYIHDKSVYLNELIHDLFELAHLDEKAVVLRKQAINVTDWLRQIMIEMYTDIEDKGMNLEINIPEEIIDLHVDAMKMKRVMTNILNNSIKHNDSGITIRVECKKDHDKVIIKISDNGAGIDEAIKDNLFDDFIMGHENTKDSSGLGLAISKKIVNLHNGSIILEEDEEKHTTFKITLPLYEENLKM</sequence>
<dbReference type="InterPro" id="IPR003594">
    <property type="entry name" value="HATPase_dom"/>
</dbReference>
<evidence type="ECO:0000259" key="16">
    <source>
        <dbReference type="PROSITE" id="PS50885"/>
    </source>
</evidence>
<keyword evidence="11 14" id="KW-1133">Transmembrane helix</keyword>
<feature type="transmembrane region" description="Helical" evidence="14">
    <location>
        <begin position="144"/>
        <end position="167"/>
    </location>
</feature>
<evidence type="ECO:0000256" key="12">
    <source>
        <dbReference type="ARBA" id="ARBA00023012"/>
    </source>
</evidence>
<accession>A0ABT9ZE89</accession>
<evidence type="ECO:0000313" key="18">
    <source>
        <dbReference type="Proteomes" id="UP001234495"/>
    </source>
</evidence>
<dbReference type="SMART" id="SM00304">
    <property type="entry name" value="HAMP"/>
    <property type="match status" value="1"/>
</dbReference>
<keyword evidence="5" id="KW-0597">Phosphoprotein</keyword>
<proteinExistence type="predicted"/>
<dbReference type="SMART" id="SM00387">
    <property type="entry name" value="HATPase_c"/>
    <property type="match status" value="1"/>
</dbReference>
<keyword evidence="4" id="KW-1003">Cell membrane</keyword>
<keyword evidence="8" id="KW-0547">Nucleotide-binding</keyword>